<evidence type="ECO:0000256" key="1">
    <source>
        <dbReference type="ARBA" id="ARBA00006596"/>
    </source>
</evidence>
<evidence type="ECO:0000259" key="4">
    <source>
        <dbReference type="Pfam" id="PF02906"/>
    </source>
</evidence>
<sequence length="458" mass="48379">MQSHKELYAVLAANAAAADPAARRVVCVSVAPQSRASIAAKYGLSTAQVRRRLAWLLKRHLGIDHLFDVAFARNIALLESAREFVRRYRAAAAEGTVPAPPISSPEPASGPASMPMLASACPGWICYAEKTHGAVLPLIDTTKSPQQIMGALVKDHLASSLGLTPDRIFHVAVMPCYDKKLEASRQDFYNDVYSTRDVDCVLTTGEVERMFREQGFAIGEAPEDDDDEDEDALFPHAGRAEGSSSGGYLSFILRYAARELFGVALSPDDVANGTNGVAVIPGRNPDSVDVTFTPPGADAPALRFAYSFGFRNIQNLVRKVKPGGARAANPRRTRAGGASAATSASTYHYVEVMACPSGCINGGGQLRPDAAPAATADPADQPPAPAAAGKAWIAAADKAYASPDEPIVLPDELPAVDSVVAAWLGSLGSDRARRLLHTAYRAVEAPAQSAASALTTKW</sequence>
<proteinExistence type="inferred from homology"/>
<accession>A0ABR4NAN6</accession>
<dbReference type="InterPro" id="IPR050340">
    <property type="entry name" value="Cytosolic_Fe-S_CAF"/>
</dbReference>
<comment type="similarity">
    <text evidence="1">Belongs to the NARF family.</text>
</comment>
<dbReference type="EMBL" id="JADGIZ020000016">
    <property type="protein sequence ID" value="KAL2916587.1"/>
    <property type="molecule type" value="Genomic_DNA"/>
</dbReference>
<protein>
    <submittedName>
        <fullName evidence="5">Cytosolic Fe-S cluster assembly factor nar1</fullName>
    </submittedName>
</protein>
<keyword evidence="2" id="KW-0004">4Fe-4S</keyword>
<organism evidence="5 6">
    <name type="scientific">Polyrhizophydium stewartii</name>
    <dbReference type="NCBI Taxonomy" id="2732419"/>
    <lineage>
        <taxon>Eukaryota</taxon>
        <taxon>Fungi</taxon>
        <taxon>Fungi incertae sedis</taxon>
        <taxon>Chytridiomycota</taxon>
        <taxon>Chytridiomycota incertae sedis</taxon>
        <taxon>Chytridiomycetes</taxon>
        <taxon>Rhizophydiales</taxon>
        <taxon>Rhizophydiales incertae sedis</taxon>
        <taxon>Polyrhizophydium</taxon>
    </lineage>
</organism>
<keyword evidence="6" id="KW-1185">Reference proteome</keyword>
<dbReference type="SUPFAM" id="SSF53920">
    <property type="entry name" value="Fe-only hydrogenase"/>
    <property type="match status" value="1"/>
</dbReference>
<keyword evidence="2" id="KW-0411">Iron-sulfur</keyword>
<comment type="caution">
    <text evidence="5">The sequence shown here is derived from an EMBL/GenBank/DDBJ whole genome shotgun (WGS) entry which is preliminary data.</text>
</comment>
<dbReference type="PANTHER" id="PTHR11615">
    <property type="entry name" value="NITRATE, FORMATE, IRON DEHYDROGENASE"/>
    <property type="match status" value="1"/>
</dbReference>
<keyword evidence="2" id="KW-0408">Iron</keyword>
<gene>
    <name evidence="5" type="primary">NAR1</name>
    <name evidence="5" type="ORF">HK105_204020</name>
</gene>
<reference evidence="5 6" key="1">
    <citation type="submission" date="2023-09" db="EMBL/GenBank/DDBJ databases">
        <title>Pangenome analysis of Batrachochytrium dendrobatidis and related Chytrids.</title>
        <authorList>
            <person name="Yacoub M.N."/>
            <person name="Stajich J.E."/>
            <person name="James T.Y."/>
        </authorList>
    </citation>
    <scope>NUCLEOTIDE SEQUENCE [LARGE SCALE GENOMIC DNA]</scope>
    <source>
        <strain evidence="5 6">JEL0888</strain>
    </source>
</reference>
<dbReference type="Gene3D" id="3.40.950.10">
    <property type="entry name" value="Fe-only Hydrogenase (Larger Subunit), Chain L, domain 3"/>
    <property type="match status" value="1"/>
</dbReference>
<dbReference type="Pfam" id="PF02906">
    <property type="entry name" value="Fe_hyd_lg_C"/>
    <property type="match status" value="1"/>
</dbReference>
<dbReference type="InterPro" id="IPR009016">
    <property type="entry name" value="Fe_hydrogenase"/>
</dbReference>
<evidence type="ECO:0000256" key="2">
    <source>
        <dbReference type="ARBA" id="ARBA00022485"/>
    </source>
</evidence>
<dbReference type="Gene3D" id="3.40.50.1780">
    <property type="match status" value="1"/>
</dbReference>
<dbReference type="Proteomes" id="UP001527925">
    <property type="component" value="Unassembled WGS sequence"/>
</dbReference>
<feature type="compositionally biased region" description="Low complexity" evidence="3">
    <location>
        <begin position="369"/>
        <end position="379"/>
    </location>
</feature>
<name>A0ABR4NAN6_9FUNG</name>
<keyword evidence="2" id="KW-0479">Metal-binding</keyword>
<evidence type="ECO:0000256" key="3">
    <source>
        <dbReference type="SAM" id="MobiDB-lite"/>
    </source>
</evidence>
<evidence type="ECO:0000313" key="5">
    <source>
        <dbReference type="EMBL" id="KAL2916587.1"/>
    </source>
</evidence>
<feature type="region of interest" description="Disordered" evidence="3">
    <location>
        <begin position="369"/>
        <end position="388"/>
    </location>
</feature>
<dbReference type="InterPro" id="IPR004108">
    <property type="entry name" value="Fe_hydrogenase_lsu_C"/>
</dbReference>
<evidence type="ECO:0000313" key="6">
    <source>
        <dbReference type="Proteomes" id="UP001527925"/>
    </source>
</evidence>
<feature type="domain" description="Iron hydrogenase large subunit C-terminal" evidence="4">
    <location>
        <begin position="25"/>
        <end position="363"/>
    </location>
</feature>